<proteinExistence type="predicted"/>
<accession>A0A915PVW1</accession>
<sequence>MLSEKDEGFKRKSHESPKTNGKDEIKMPLENKKREFGESLASCSDTEWDIADPAYASELINLKKRADKVTVFAGPTAKTVERTIIKTDSLSEELGMNKMHNS</sequence>
<feature type="region of interest" description="Disordered" evidence="1">
    <location>
        <begin position="1"/>
        <end position="38"/>
    </location>
</feature>
<name>A0A915PVW1_9BILA</name>
<evidence type="ECO:0000256" key="1">
    <source>
        <dbReference type="SAM" id="MobiDB-lite"/>
    </source>
</evidence>
<dbReference type="WBParaSite" id="sdigi.contig482.g8594.t1">
    <property type="protein sequence ID" value="sdigi.contig482.g8594.t1"/>
    <property type="gene ID" value="sdigi.contig482.g8594"/>
</dbReference>
<dbReference type="Proteomes" id="UP000887581">
    <property type="component" value="Unplaced"/>
</dbReference>
<feature type="compositionally biased region" description="Basic and acidic residues" evidence="1">
    <location>
        <begin position="1"/>
        <end position="37"/>
    </location>
</feature>
<evidence type="ECO:0000313" key="3">
    <source>
        <dbReference type="WBParaSite" id="sdigi.contig482.g8594.t1"/>
    </source>
</evidence>
<reference evidence="3" key="1">
    <citation type="submission" date="2022-11" db="UniProtKB">
        <authorList>
            <consortium name="WormBaseParasite"/>
        </authorList>
    </citation>
    <scope>IDENTIFICATION</scope>
</reference>
<keyword evidence="2" id="KW-1185">Reference proteome</keyword>
<protein>
    <submittedName>
        <fullName evidence="3">Uncharacterized protein</fullName>
    </submittedName>
</protein>
<dbReference type="AlphaFoldDB" id="A0A915PVW1"/>
<dbReference type="Pfam" id="PF17309">
    <property type="entry name" value="DUF5356"/>
    <property type="match status" value="1"/>
</dbReference>
<dbReference type="InterPro" id="IPR020149">
    <property type="entry name" value="Uncharacterised_C02F5.10"/>
</dbReference>
<organism evidence="2 3">
    <name type="scientific">Setaria digitata</name>
    <dbReference type="NCBI Taxonomy" id="48799"/>
    <lineage>
        <taxon>Eukaryota</taxon>
        <taxon>Metazoa</taxon>
        <taxon>Ecdysozoa</taxon>
        <taxon>Nematoda</taxon>
        <taxon>Chromadorea</taxon>
        <taxon>Rhabditida</taxon>
        <taxon>Spirurina</taxon>
        <taxon>Spiruromorpha</taxon>
        <taxon>Filarioidea</taxon>
        <taxon>Setariidae</taxon>
        <taxon>Setaria</taxon>
    </lineage>
</organism>
<evidence type="ECO:0000313" key="2">
    <source>
        <dbReference type="Proteomes" id="UP000887581"/>
    </source>
</evidence>